<feature type="region of interest" description="Disordered" evidence="1">
    <location>
        <begin position="1"/>
        <end position="49"/>
    </location>
</feature>
<protein>
    <submittedName>
        <fullName evidence="2">Uncharacterized protein</fullName>
    </submittedName>
</protein>
<accession>A0ABP3NV52</accession>
<evidence type="ECO:0000256" key="1">
    <source>
        <dbReference type="SAM" id="MobiDB-lite"/>
    </source>
</evidence>
<reference evidence="3" key="1">
    <citation type="journal article" date="2019" name="Int. J. Syst. Evol. Microbiol.">
        <title>The Global Catalogue of Microorganisms (GCM) 10K type strain sequencing project: providing services to taxonomists for standard genome sequencing and annotation.</title>
        <authorList>
            <consortium name="The Broad Institute Genomics Platform"/>
            <consortium name="The Broad Institute Genome Sequencing Center for Infectious Disease"/>
            <person name="Wu L."/>
            <person name="Ma J."/>
        </authorList>
    </citation>
    <scope>NUCLEOTIDE SEQUENCE [LARGE SCALE GENOMIC DNA]</scope>
    <source>
        <strain evidence="3">JCM 10667</strain>
    </source>
</reference>
<feature type="compositionally biased region" description="Low complexity" evidence="1">
    <location>
        <begin position="1"/>
        <end position="35"/>
    </location>
</feature>
<proteinExistence type="predicted"/>
<gene>
    <name evidence="2" type="ORF">GCM10009546_14770</name>
</gene>
<comment type="caution">
    <text evidence="2">The sequence shown here is derived from an EMBL/GenBank/DDBJ whole genome shotgun (WGS) entry which is preliminary data.</text>
</comment>
<keyword evidence="3" id="KW-1185">Reference proteome</keyword>
<evidence type="ECO:0000313" key="2">
    <source>
        <dbReference type="EMBL" id="GAA0553866.1"/>
    </source>
</evidence>
<dbReference type="Proteomes" id="UP001501427">
    <property type="component" value="Unassembled WGS sequence"/>
</dbReference>
<sequence>MSCAATWGPVTGPAGAGGRARASSSRVSAASGTARPAVSRERRRIGSSSWTTEVTVVTTVVVGALPTPSNTASTSGGLPTAFATALILTASVPLSRPVSSREIVAAE</sequence>
<dbReference type="EMBL" id="BAAAHD010000015">
    <property type="protein sequence ID" value="GAA0553866.1"/>
    <property type="molecule type" value="Genomic_DNA"/>
</dbReference>
<name>A0ABP3NV52_9ACTN</name>
<evidence type="ECO:0000313" key="3">
    <source>
        <dbReference type="Proteomes" id="UP001501427"/>
    </source>
</evidence>
<organism evidence="2 3">
    <name type="scientific">Actinomadura livida</name>
    <dbReference type="NCBI Taxonomy" id="79909"/>
    <lineage>
        <taxon>Bacteria</taxon>
        <taxon>Bacillati</taxon>
        <taxon>Actinomycetota</taxon>
        <taxon>Actinomycetes</taxon>
        <taxon>Streptosporangiales</taxon>
        <taxon>Thermomonosporaceae</taxon>
        <taxon>Actinomadura</taxon>
    </lineage>
</organism>